<protein>
    <submittedName>
        <fullName evidence="2">Uncharacterized protein</fullName>
    </submittedName>
</protein>
<proteinExistence type="predicted"/>
<feature type="signal peptide" evidence="1">
    <location>
        <begin position="1"/>
        <end position="21"/>
    </location>
</feature>
<evidence type="ECO:0000313" key="2">
    <source>
        <dbReference type="EMBL" id="KMV32614.1"/>
    </source>
</evidence>
<dbReference type="PATRIC" id="fig|1656095.3.peg.3999"/>
<dbReference type="EMBL" id="LFEJ01000027">
    <property type="protein sequence ID" value="KMV32614.1"/>
    <property type="molecule type" value="Genomic_DNA"/>
</dbReference>
<name>A0A0J8Y587_9ENTR</name>
<sequence length="100" mass="11769">MRLATYHLLSLFMFYSSLTVAGVELAAPGKRDLRDPAVWQEKTPTPTARDMDEQCRRVRYSPCDYEQRALSDGEREAERREINRTYNQIKNGEWQKAKTR</sequence>
<reference evidence="2 3" key="1">
    <citation type="submission" date="2015-06" db="EMBL/GenBank/DDBJ databases">
        <title>Genome sequencing of Cronobacter sp. strain DJ34 isolated from petroleum contaminated sludge of Duliajan Oil Fields, Assam, India.</title>
        <authorList>
            <person name="Pal S."/>
            <person name="Banerjee T.D."/>
            <person name="Roy A."/>
            <person name="Sar P."/>
            <person name="Kazy S.K."/>
        </authorList>
    </citation>
    <scope>NUCLEOTIDE SEQUENCE [LARGE SCALE GENOMIC DNA]</scope>
    <source>
        <strain evidence="2 3">DJ34</strain>
    </source>
</reference>
<dbReference type="OrthoDB" id="9951719at2"/>
<dbReference type="RefSeq" id="WP_024557053.1">
    <property type="nucleotide sequence ID" value="NZ_LFEJ01000027.1"/>
</dbReference>
<evidence type="ECO:0000256" key="1">
    <source>
        <dbReference type="SAM" id="SignalP"/>
    </source>
</evidence>
<comment type="caution">
    <text evidence="2">The sequence shown here is derived from an EMBL/GenBank/DDBJ whole genome shotgun (WGS) entry which is preliminary data.</text>
</comment>
<organism evidence="2 3">
    <name type="scientific">Franconibacter pulveris</name>
    <dbReference type="NCBI Taxonomy" id="435910"/>
    <lineage>
        <taxon>Bacteria</taxon>
        <taxon>Pseudomonadati</taxon>
        <taxon>Pseudomonadota</taxon>
        <taxon>Gammaproteobacteria</taxon>
        <taxon>Enterobacterales</taxon>
        <taxon>Enterobacteriaceae</taxon>
        <taxon>Franconibacter</taxon>
    </lineage>
</organism>
<dbReference type="Proteomes" id="UP000037315">
    <property type="component" value="Unassembled WGS sequence"/>
</dbReference>
<gene>
    <name evidence="2" type="ORF">ACH50_21570</name>
</gene>
<feature type="chain" id="PRO_5005312117" evidence="1">
    <location>
        <begin position="22"/>
        <end position="100"/>
    </location>
</feature>
<dbReference type="STRING" id="1121863.GCA_000621185_03356"/>
<dbReference type="AlphaFoldDB" id="A0A0J8Y587"/>
<keyword evidence="1" id="KW-0732">Signal</keyword>
<accession>A0A0J8Y587</accession>
<evidence type="ECO:0000313" key="3">
    <source>
        <dbReference type="Proteomes" id="UP000037315"/>
    </source>
</evidence>
<keyword evidence="3" id="KW-1185">Reference proteome</keyword>